<name>A0A2T0KH64_9ACTN</name>
<dbReference type="GO" id="GO:0005524">
    <property type="term" value="F:ATP binding"/>
    <property type="evidence" value="ECO:0007669"/>
    <property type="project" value="InterPro"/>
</dbReference>
<keyword evidence="3" id="KW-0808">Transferase</keyword>
<comment type="caution">
    <text evidence="3">The sequence shown here is derived from an EMBL/GenBank/DDBJ whole genome shotgun (WGS) entry which is preliminary data.</text>
</comment>
<proteinExistence type="predicted"/>
<dbReference type="InterPro" id="IPR027417">
    <property type="entry name" value="P-loop_NTPase"/>
</dbReference>
<feature type="binding site" evidence="2">
    <location>
        <begin position="6"/>
        <end position="13"/>
    </location>
    <ligand>
        <name>ATP</name>
        <dbReference type="ChEBI" id="CHEBI:30616"/>
    </ligand>
</feature>
<evidence type="ECO:0000313" key="3">
    <source>
        <dbReference type="EMBL" id="PRX22771.1"/>
    </source>
</evidence>
<evidence type="ECO:0000256" key="2">
    <source>
        <dbReference type="PIRSR" id="PIRSR007531-2"/>
    </source>
</evidence>
<dbReference type="GO" id="GO:0016740">
    <property type="term" value="F:transferase activity"/>
    <property type="evidence" value="ECO:0007669"/>
    <property type="project" value="UniProtKB-KW"/>
</dbReference>
<protein>
    <submittedName>
        <fullName evidence="3">Chloramphenicol 3-O phosphotransferase</fullName>
    </submittedName>
</protein>
<sequence>MVLLNGASSSGKTSVGRALLGLLADPWFFFPVDGLGEMRSTVHTRVLGDAEIAAMLVRTRRGYHRAVAGLASAGNDVVMDYPLSERWRLADLLVVLAGFEVTLVEVRCSPAELDRRERARGDRPVGLARSQTLVYEIGDRDVVVDTTMSSPQQCARVIAGVLERLAGARAFDRLRASGGWQVQDPAVVVGEVGDGQR</sequence>
<keyword evidence="4" id="KW-1185">Reference proteome</keyword>
<dbReference type="Gene3D" id="3.40.50.300">
    <property type="entry name" value="P-loop containing nucleotide triphosphate hydrolases"/>
    <property type="match status" value="1"/>
</dbReference>
<accession>A0A2T0KH64</accession>
<dbReference type="SUPFAM" id="SSF52540">
    <property type="entry name" value="P-loop containing nucleoside triphosphate hydrolases"/>
    <property type="match status" value="1"/>
</dbReference>
<evidence type="ECO:0000313" key="4">
    <source>
        <dbReference type="Proteomes" id="UP000239415"/>
    </source>
</evidence>
<dbReference type="OrthoDB" id="67453at2"/>
<dbReference type="AlphaFoldDB" id="A0A2T0KH64"/>
<dbReference type="PIRSF" id="PIRSF007531">
    <property type="entry name" value="CPT"/>
    <property type="match status" value="1"/>
</dbReference>
<feature type="active site" evidence="1">
    <location>
        <position position="33"/>
    </location>
</feature>
<organism evidence="3 4">
    <name type="scientific">Actinoplanes italicus</name>
    <dbReference type="NCBI Taxonomy" id="113567"/>
    <lineage>
        <taxon>Bacteria</taxon>
        <taxon>Bacillati</taxon>
        <taxon>Actinomycetota</taxon>
        <taxon>Actinomycetes</taxon>
        <taxon>Micromonosporales</taxon>
        <taxon>Micromonosporaceae</taxon>
        <taxon>Actinoplanes</taxon>
    </lineage>
</organism>
<evidence type="ECO:0000256" key="1">
    <source>
        <dbReference type="PIRSR" id="PIRSR007531-1"/>
    </source>
</evidence>
<dbReference type="Proteomes" id="UP000239415">
    <property type="component" value="Unassembled WGS sequence"/>
</dbReference>
<dbReference type="Pfam" id="PF07931">
    <property type="entry name" value="CPT"/>
    <property type="match status" value="1"/>
</dbReference>
<dbReference type="InterPro" id="IPR012853">
    <property type="entry name" value="CPT"/>
</dbReference>
<gene>
    <name evidence="3" type="ORF">CLV67_104299</name>
</gene>
<reference evidence="3 4" key="1">
    <citation type="submission" date="2018-03" db="EMBL/GenBank/DDBJ databases">
        <title>Genomic Encyclopedia of Archaeal and Bacterial Type Strains, Phase II (KMG-II): from individual species to whole genera.</title>
        <authorList>
            <person name="Goeker M."/>
        </authorList>
    </citation>
    <scope>NUCLEOTIDE SEQUENCE [LARGE SCALE GENOMIC DNA]</scope>
    <source>
        <strain evidence="3 4">DSM 43146</strain>
    </source>
</reference>
<dbReference type="EMBL" id="PVMZ01000004">
    <property type="protein sequence ID" value="PRX22771.1"/>
    <property type="molecule type" value="Genomic_DNA"/>
</dbReference>